<feature type="binding site" evidence="9">
    <location>
        <position position="650"/>
    </location>
    <ligand>
        <name>Zn(2+)</name>
        <dbReference type="ChEBI" id="CHEBI:29105"/>
        <label>2</label>
    </ligand>
</feature>
<gene>
    <name evidence="14" type="ORF">EV44_g5535</name>
</gene>
<dbReference type="EMBL" id="JNVN01002419">
    <property type="protein sequence ID" value="KHJ31990.1"/>
    <property type="molecule type" value="Genomic_DNA"/>
</dbReference>
<comment type="function">
    <text evidence="11">Component of an histone acetyltransferase complex.</text>
</comment>
<sequence length="690" mass="75643">MKSSKLTSADPPNGGRRFQPPRLTRNNPQRLSVFGSRSHGNKASVRTVPEEAPPIEIFPAITHFADAISAIPKELIRHFTLLKEVDAKIFIPEEELTRLVNDALNIPPAQYSQNKEVKCKNMQESASVSFQSGLSNPILNGRGGSTYITSDNDTVWEPANFNRRKLFNQCTMSMQGMLVSLDEKNHVISTAAEALAKQLARIDDCFPFIELEISEEARNGSKTHWAYPENRISKSSNGGTSGREQHTSSQSNNVDQTLGEDSTNRSDSKKQAIFDKRKGRNQNTECDLIDQTESKQKDRKSIGNSKVRKANDSAVGLAVGIAQNNTSSNNHSKRRKVEKGSINGANLERLTSLSCVNGAKTSRGRPSSPGNTPPQPESTKKRARALPTASNGLISRKRQIVTTSAALLSLSTSPPLSKNVPGAKTHEKKSPPPSTNNGRPMTGRCRQSSVQSINEKKSISPSKNKPNFNATPDRKSTTAASENSKRDAESFIKRVSPATNSQGSHEVFDKMNPRKISGSKSSSKETISAQRESYETDQDSLADLQSSNFTTTKSGRASKPSTPSTSTFPETSRSRVTRTPLEIVNSRRSHKKGAGMISHVATTQNMDVDDADKKQKSFEDDVDLDVDEPRYCICNNISYGEMVACDSKGCKREWFHLACVGLKTAPKGDATWYCEDCKDTAKGKRSGNNR</sequence>
<protein>
    <recommendedName>
        <fullName evidence="11">Chromatin modification-related protein</fullName>
    </recommendedName>
</protein>
<feature type="site" description="Histone H3K4me3 binding" evidence="8">
    <location>
        <position position="642"/>
    </location>
</feature>
<dbReference type="InterPro" id="IPR011011">
    <property type="entry name" value="Znf_FYVE_PHD"/>
</dbReference>
<feature type="binding site" evidence="9">
    <location>
        <position position="632"/>
    </location>
    <ligand>
        <name>Zn(2+)</name>
        <dbReference type="ChEBI" id="CHEBI:29105"/>
        <label>1</label>
    </ligand>
</feature>
<evidence type="ECO:0000256" key="5">
    <source>
        <dbReference type="ARBA" id="ARBA00022833"/>
    </source>
</evidence>
<feature type="site" description="Histone H3K4me3 binding" evidence="8">
    <location>
        <position position="646"/>
    </location>
</feature>
<feature type="binding site" evidence="9">
    <location>
        <position position="677"/>
    </location>
    <ligand>
        <name>Zn(2+)</name>
        <dbReference type="ChEBI" id="CHEBI:29105"/>
        <label>2</label>
    </ligand>
</feature>
<dbReference type="SUPFAM" id="SSF57903">
    <property type="entry name" value="FYVE/PHD zinc finger"/>
    <property type="match status" value="1"/>
</dbReference>
<evidence type="ECO:0000313" key="14">
    <source>
        <dbReference type="EMBL" id="KHJ31990.1"/>
    </source>
</evidence>
<accession>A0A0B1P3R0</accession>
<comment type="caution">
    <text evidence="14">The sequence shown here is derived from an EMBL/GenBank/DDBJ whole genome shotgun (WGS) entry which is preliminary data.</text>
</comment>
<feature type="region of interest" description="Disordered" evidence="12">
    <location>
        <begin position="220"/>
        <end position="397"/>
    </location>
</feature>
<dbReference type="InterPro" id="IPR028651">
    <property type="entry name" value="ING_fam"/>
</dbReference>
<feature type="binding site" evidence="9">
    <location>
        <position position="656"/>
    </location>
    <ligand>
        <name>Zn(2+)</name>
        <dbReference type="ChEBI" id="CHEBI:29105"/>
        <label>1</label>
    </ligand>
</feature>
<dbReference type="InterPro" id="IPR019787">
    <property type="entry name" value="Znf_PHD-finger"/>
</dbReference>
<evidence type="ECO:0000256" key="8">
    <source>
        <dbReference type="PIRSR" id="PIRSR628651-50"/>
    </source>
</evidence>
<feature type="compositionally biased region" description="Low complexity" evidence="12">
    <location>
        <begin position="557"/>
        <end position="571"/>
    </location>
</feature>
<dbReference type="GO" id="GO:0070210">
    <property type="term" value="C:Rpd3L-Expanded complex"/>
    <property type="evidence" value="ECO:0007669"/>
    <property type="project" value="TreeGrafter"/>
</dbReference>
<dbReference type="Proteomes" id="UP000030854">
    <property type="component" value="Unassembled WGS sequence"/>
</dbReference>
<dbReference type="SMART" id="SM01408">
    <property type="entry name" value="ING"/>
    <property type="match status" value="1"/>
</dbReference>
<reference evidence="14 15" key="1">
    <citation type="journal article" date="2014" name="BMC Genomics">
        <title>Adaptive genomic structural variation in the grape powdery mildew pathogen, Erysiphe necator.</title>
        <authorList>
            <person name="Jones L."/>
            <person name="Riaz S."/>
            <person name="Morales-Cruz A."/>
            <person name="Amrine K.C."/>
            <person name="McGuire B."/>
            <person name="Gubler W.D."/>
            <person name="Walker M.A."/>
            <person name="Cantu D."/>
        </authorList>
    </citation>
    <scope>NUCLEOTIDE SEQUENCE [LARGE SCALE GENOMIC DNA]</scope>
    <source>
        <strain evidence="15">c</strain>
    </source>
</reference>
<feature type="binding site" evidence="9">
    <location>
        <position position="674"/>
    </location>
    <ligand>
        <name>Zn(2+)</name>
        <dbReference type="ChEBI" id="CHEBI:29105"/>
        <label>2</label>
    </ligand>
</feature>
<keyword evidence="5 9" id="KW-0862">Zinc</keyword>
<comment type="subcellular location">
    <subcellularLocation>
        <location evidence="1 11">Nucleus</location>
    </subcellularLocation>
</comment>
<feature type="domain" description="PHD-type" evidence="13">
    <location>
        <begin position="629"/>
        <end position="680"/>
    </location>
</feature>
<dbReference type="OMA" id="WAYSNRN"/>
<keyword evidence="7 11" id="KW-0539">Nucleus</keyword>
<feature type="compositionally biased region" description="Polar residues" evidence="12">
    <location>
        <begin position="247"/>
        <end position="261"/>
    </location>
</feature>
<evidence type="ECO:0000256" key="7">
    <source>
        <dbReference type="ARBA" id="ARBA00023242"/>
    </source>
</evidence>
<comment type="subunit">
    <text evidence="11">Component of an histone acetyltransferase complex. Interacts with H3K4me3 and to a lesser extent with H3K4me2.</text>
</comment>
<feature type="compositionally biased region" description="Basic and acidic residues" evidence="12">
    <location>
        <begin position="483"/>
        <end position="492"/>
    </location>
</feature>
<evidence type="ECO:0000256" key="1">
    <source>
        <dbReference type="ARBA" id="ARBA00004123"/>
    </source>
</evidence>
<keyword evidence="4 10" id="KW-0863">Zinc-finger</keyword>
<evidence type="ECO:0000256" key="11">
    <source>
        <dbReference type="RuleBase" id="RU361213"/>
    </source>
</evidence>
<dbReference type="Gene3D" id="3.30.40.10">
    <property type="entry name" value="Zinc/RING finger domain, C3HC4 (zinc finger)"/>
    <property type="match status" value="1"/>
</dbReference>
<organism evidence="14 15">
    <name type="scientific">Uncinula necator</name>
    <name type="common">Grape powdery mildew</name>
    <dbReference type="NCBI Taxonomy" id="52586"/>
    <lineage>
        <taxon>Eukaryota</taxon>
        <taxon>Fungi</taxon>
        <taxon>Dikarya</taxon>
        <taxon>Ascomycota</taxon>
        <taxon>Pezizomycotina</taxon>
        <taxon>Leotiomycetes</taxon>
        <taxon>Erysiphales</taxon>
        <taxon>Erysiphaceae</taxon>
        <taxon>Erysiphe</taxon>
    </lineage>
</organism>
<dbReference type="InterPro" id="IPR024610">
    <property type="entry name" value="ING_N_histone-binding"/>
</dbReference>
<dbReference type="PROSITE" id="PS01359">
    <property type="entry name" value="ZF_PHD_1"/>
    <property type="match status" value="1"/>
</dbReference>
<feature type="compositionally biased region" description="Polar residues" evidence="12">
    <location>
        <begin position="543"/>
        <end position="555"/>
    </location>
</feature>
<keyword evidence="6 11" id="KW-0156">Chromatin regulator</keyword>
<comment type="domain">
    <text evidence="11">The PHD-type zinc finger mediates the binding to H3K4me3.</text>
</comment>
<keyword evidence="3 9" id="KW-0479">Metal-binding</keyword>
<feature type="region of interest" description="Disordered" evidence="12">
    <location>
        <begin position="1"/>
        <end position="48"/>
    </location>
</feature>
<evidence type="ECO:0000313" key="15">
    <source>
        <dbReference type="Proteomes" id="UP000030854"/>
    </source>
</evidence>
<evidence type="ECO:0000256" key="12">
    <source>
        <dbReference type="SAM" id="MobiDB-lite"/>
    </source>
</evidence>
<feature type="binding site" evidence="9">
    <location>
        <position position="645"/>
    </location>
    <ligand>
        <name>Zn(2+)</name>
        <dbReference type="ChEBI" id="CHEBI:29105"/>
        <label>2</label>
    </ligand>
</feature>
<dbReference type="InterPro" id="IPR001965">
    <property type="entry name" value="Znf_PHD"/>
</dbReference>
<feature type="compositionally biased region" description="Polar residues" evidence="12">
    <location>
        <begin position="435"/>
        <end position="451"/>
    </location>
</feature>
<dbReference type="STRING" id="52586.A0A0B1P3R0"/>
<feature type="binding site" evidence="9">
    <location>
        <position position="659"/>
    </location>
    <ligand>
        <name>Zn(2+)</name>
        <dbReference type="ChEBI" id="CHEBI:29105"/>
        <label>1</label>
    </ligand>
</feature>
<keyword evidence="15" id="KW-1185">Reference proteome</keyword>
<dbReference type="InterPro" id="IPR013083">
    <property type="entry name" value="Znf_RING/FYVE/PHD"/>
</dbReference>
<dbReference type="AlphaFoldDB" id="A0A0B1P3R0"/>
<feature type="site" description="Histone H3K4me3 binding" evidence="8">
    <location>
        <position position="654"/>
    </location>
</feature>
<feature type="region of interest" description="Disordered" evidence="12">
    <location>
        <begin position="411"/>
        <end position="579"/>
    </location>
</feature>
<dbReference type="SMART" id="SM00249">
    <property type="entry name" value="PHD"/>
    <property type="match status" value="1"/>
</dbReference>
<name>A0A0B1P3R0_UNCNE</name>
<feature type="binding site" evidence="9">
    <location>
        <position position="634"/>
    </location>
    <ligand>
        <name>Zn(2+)</name>
        <dbReference type="ChEBI" id="CHEBI:29105"/>
        <label>1</label>
    </ligand>
</feature>
<feature type="compositionally biased region" description="Low complexity" evidence="12">
    <location>
        <begin position="459"/>
        <end position="469"/>
    </location>
</feature>
<dbReference type="GO" id="GO:0033698">
    <property type="term" value="C:Rpd3L complex"/>
    <property type="evidence" value="ECO:0007669"/>
    <property type="project" value="TreeGrafter"/>
</dbReference>
<evidence type="ECO:0000256" key="9">
    <source>
        <dbReference type="PIRSR" id="PIRSR628651-51"/>
    </source>
</evidence>
<evidence type="ECO:0000256" key="6">
    <source>
        <dbReference type="ARBA" id="ARBA00022853"/>
    </source>
</evidence>
<proteinExistence type="inferred from homology"/>
<evidence type="ECO:0000259" key="13">
    <source>
        <dbReference type="PROSITE" id="PS50016"/>
    </source>
</evidence>
<feature type="compositionally biased region" description="Basic and acidic residues" evidence="12">
    <location>
        <begin position="262"/>
        <end position="276"/>
    </location>
</feature>
<dbReference type="Pfam" id="PF12998">
    <property type="entry name" value="ING"/>
    <property type="match status" value="1"/>
</dbReference>
<evidence type="ECO:0000256" key="10">
    <source>
        <dbReference type="PROSITE-ProRule" id="PRU00146"/>
    </source>
</evidence>
<feature type="site" description="Histone H3K4me3 binding" evidence="8">
    <location>
        <position position="631"/>
    </location>
</feature>
<dbReference type="HOGENOM" id="CLU_006204_0_1_1"/>
<dbReference type="PANTHER" id="PTHR10333:SF42">
    <property type="entry name" value="INHIBITOR OF GROWTH PROTEIN 5"/>
    <property type="match status" value="1"/>
</dbReference>
<evidence type="ECO:0000256" key="3">
    <source>
        <dbReference type="ARBA" id="ARBA00022723"/>
    </source>
</evidence>
<dbReference type="GO" id="GO:0006325">
    <property type="term" value="P:chromatin organization"/>
    <property type="evidence" value="ECO:0007669"/>
    <property type="project" value="UniProtKB-KW"/>
</dbReference>
<dbReference type="PROSITE" id="PS50016">
    <property type="entry name" value="ZF_PHD_2"/>
    <property type="match status" value="1"/>
</dbReference>
<dbReference type="InterPro" id="IPR019786">
    <property type="entry name" value="Zinc_finger_PHD-type_CS"/>
</dbReference>
<evidence type="ECO:0000256" key="4">
    <source>
        <dbReference type="ARBA" id="ARBA00022771"/>
    </source>
</evidence>
<comment type="similarity">
    <text evidence="2 11">Belongs to the ING family.</text>
</comment>
<evidence type="ECO:0000256" key="2">
    <source>
        <dbReference type="ARBA" id="ARBA00010210"/>
    </source>
</evidence>
<dbReference type="GO" id="GO:0008270">
    <property type="term" value="F:zinc ion binding"/>
    <property type="evidence" value="ECO:0007669"/>
    <property type="project" value="UniProtKB-KW"/>
</dbReference>
<dbReference type="CDD" id="cd15505">
    <property type="entry name" value="PHD_ING"/>
    <property type="match status" value="1"/>
</dbReference>
<dbReference type="PANTHER" id="PTHR10333">
    <property type="entry name" value="INHIBITOR OF GROWTH PROTEIN"/>
    <property type="match status" value="1"/>
</dbReference>
<feature type="compositionally biased region" description="Basic and acidic residues" evidence="12">
    <location>
        <begin position="292"/>
        <end position="301"/>
    </location>
</feature>
<dbReference type="GO" id="GO:0006355">
    <property type="term" value="P:regulation of DNA-templated transcription"/>
    <property type="evidence" value="ECO:0007669"/>
    <property type="project" value="TreeGrafter"/>
</dbReference>